<organism evidence="2">
    <name type="scientific">Penicillium chrysogenum</name>
    <name type="common">Penicillium notatum</name>
    <dbReference type="NCBI Taxonomy" id="5076"/>
    <lineage>
        <taxon>Eukaryota</taxon>
        <taxon>Fungi</taxon>
        <taxon>Dikarya</taxon>
        <taxon>Ascomycota</taxon>
        <taxon>Pezizomycotina</taxon>
        <taxon>Eurotiomycetes</taxon>
        <taxon>Eurotiomycetidae</taxon>
        <taxon>Eurotiales</taxon>
        <taxon>Aspergillaceae</taxon>
        <taxon>Penicillium</taxon>
        <taxon>Penicillium chrysogenum species complex</taxon>
    </lineage>
</organism>
<evidence type="ECO:0000313" key="2">
    <source>
        <dbReference type="EMBL" id="KZN93952.1"/>
    </source>
</evidence>
<dbReference type="EMBL" id="CM002798">
    <property type="protein sequence ID" value="KZN93952.1"/>
    <property type="molecule type" value="Genomic_DNA"/>
</dbReference>
<evidence type="ECO:0000256" key="1">
    <source>
        <dbReference type="SAM" id="MobiDB-lite"/>
    </source>
</evidence>
<feature type="region of interest" description="Disordered" evidence="1">
    <location>
        <begin position="1"/>
        <end position="71"/>
    </location>
</feature>
<dbReference type="AlphaFoldDB" id="A0A169XDB1"/>
<reference evidence="2" key="1">
    <citation type="journal article" date="2014" name="Genome Announc.">
        <title>Complete sequencing and chromosome-scale genome assembly of the industrial progenitor strain P2niaD18 from the penicillin producer Penicillium chrysogenum.</title>
        <authorList>
            <person name="Specht T."/>
            <person name="Dahlmann T.A."/>
            <person name="Zadra I."/>
            <person name="Kurnsteiner H."/>
            <person name="Kuck U."/>
        </authorList>
    </citation>
    <scope>NUCLEOTIDE SEQUENCE [LARGE SCALE GENOMIC DNA]</scope>
    <source>
        <strain evidence="2">P2niaD18</strain>
    </source>
</reference>
<dbReference type="Gene3D" id="3.30.40.10">
    <property type="entry name" value="Zinc/RING finger domain, C3HC4 (zinc finger)"/>
    <property type="match status" value="1"/>
</dbReference>
<gene>
    <name evidence="2" type="ORF">EN45_041400</name>
</gene>
<feature type="region of interest" description="Disordered" evidence="1">
    <location>
        <begin position="192"/>
        <end position="231"/>
    </location>
</feature>
<name>A0A169XDB1_PENCH</name>
<sequence length="244" mass="26051">MSPETSSARDGTDNGRPTKLASSVIVHPGQRQTSSASRRRPASDNTDPPPRGLRQDPPVRLPTNPGPVQPFNPFVTSTMLRTNSVPWRVSPAQPAILASVANIWAGFQELTLQSLTPSEEVDSIHCVFCLTEDENHANESVILRCGQCQALSHLACAEEWLERRDTGSGTSCCVCRNDGALDALIRPLPIPSSDAETHSVHTASESSPASGPRRSARLVGPHIPGDPSTSAALRRSARLSTLLG</sequence>
<dbReference type="Proteomes" id="UP000076449">
    <property type="component" value="Chromosome I"/>
</dbReference>
<accession>A0A169XDB1</accession>
<feature type="compositionally biased region" description="Low complexity" evidence="1">
    <location>
        <begin position="203"/>
        <end position="213"/>
    </location>
</feature>
<protein>
    <recommendedName>
        <fullName evidence="3">RING-CH-type domain-containing protein</fullName>
    </recommendedName>
</protein>
<proteinExistence type="predicted"/>
<dbReference type="InterPro" id="IPR013083">
    <property type="entry name" value="Znf_RING/FYVE/PHD"/>
</dbReference>
<evidence type="ECO:0008006" key="3">
    <source>
        <dbReference type="Google" id="ProtNLM"/>
    </source>
</evidence>